<dbReference type="Gene3D" id="1.20.120.530">
    <property type="entry name" value="GntR ligand-binding domain-like"/>
    <property type="match status" value="1"/>
</dbReference>
<reference evidence="6 7" key="1">
    <citation type="submission" date="2024-09" db="EMBL/GenBank/DDBJ databases">
        <authorList>
            <person name="Sun Q."/>
            <person name="Mori K."/>
        </authorList>
    </citation>
    <scope>NUCLEOTIDE SEQUENCE [LARGE SCALE GENOMIC DNA]</scope>
    <source>
        <strain evidence="6 7">KCTC 42086</strain>
    </source>
</reference>
<dbReference type="PRINTS" id="PR00035">
    <property type="entry name" value="HTHGNTR"/>
</dbReference>
<proteinExistence type="predicted"/>
<dbReference type="InterPro" id="IPR011711">
    <property type="entry name" value="GntR_C"/>
</dbReference>
<dbReference type="InterPro" id="IPR036390">
    <property type="entry name" value="WH_DNA-bd_sf"/>
</dbReference>
<keyword evidence="7" id="KW-1185">Reference proteome</keyword>
<keyword evidence="1" id="KW-0805">Transcription regulation</keyword>
<dbReference type="PANTHER" id="PTHR43537:SF50">
    <property type="entry name" value="TRANSCRIPTIONAL REGULATORY PROTEIN"/>
    <property type="match status" value="1"/>
</dbReference>
<gene>
    <name evidence="6" type="ORF">ACFHYO_05565</name>
</gene>
<dbReference type="SUPFAM" id="SSF48008">
    <property type="entry name" value="GntR ligand-binding domain-like"/>
    <property type="match status" value="1"/>
</dbReference>
<keyword evidence="2" id="KW-0238">DNA-binding</keyword>
<dbReference type="SUPFAM" id="SSF46785">
    <property type="entry name" value="Winged helix' DNA-binding domain"/>
    <property type="match status" value="1"/>
</dbReference>
<comment type="caution">
    <text evidence="6">The sequence shown here is derived from an EMBL/GenBank/DDBJ whole genome shotgun (WGS) entry which is preliminary data.</text>
</comment>
<dbReference type="Pfam" id="PF00392">
    <property type="entry name" value="GntR"/>
    <property type="match status" value="1"/>
</dbReference>
<organism evidence="6 7">
    <name type="scientific">Paracoccus panacisoli</name>
    <dbReference type="NCBI Taxonomy" id="1510163"/>
    <lineage>
        <taxon>Bacteria</taxon>
        <taxon>Pseudomonadati</taxon>
        <taxon>Pseudomonadota</taxon>
        <taxon>Alphaproteobacteria</taxon>
        <taxon>Rhodobacterales</taxon>
        <taxon>Paracoccaceae</taxon>
        <taxon>Paracoccus</taxon>
    </lineage>
</organism>
<evidence type="ECO:0000256" key="2">
    <source>
        <dbReference type="ARBA" id="ARBA00023125"/>
    </source>
</evidence>
<dbReference type="InterPro" id="IPR000524">
    <property type="entry name" value="Tscrpt_reg_HTH_GntR"/>
</dbReference>
<dbReference type="EMBL" id="JBHMQU010000022">
    <property type="protein sequence ID" value="MFC0811582.1"/>
    <property type="molecule type" value="Genomic_DNA"/>
</dbReference>
<accession>A0ABV6T2U5</accession>
<dbReference type="SMART" id="SM00345">
    <property type="entry name" value="HTH_GNTR"/>
    <property type="match status" value="1"/>
</dbReference>
<dbReference type="Pfam" id="PF07729">
    <property type="entry name" value="FCD"/>
    <property type="match status" value="1"/>
</dbReference>
<dbReference type="CDD" id="cd07377">
    <property type="entry name" value="WHTH_GntR"/>
    <property type="match status" value="1"/>
</dbReference>
<evidence type="ECO:0000256" key="1">
    <source>
        <dbReference type="ARBA" id="ARBA00023015"/>
    </source>
</evidence>
<evidence type="ECO:0000313" key="6">
    <source>
        <dbReference type="EMBL" id="MFC0811582.1"/>
    </source>
</evidence>
<dbReference type="SMART" id="SM00895">
    <property type="entry name" value="FCD"/>
    <property type="match status" value="1"/>
</dbReference>
<feature type="domain" description="HTH gntR-type" evidence="5">
    <location>
        <begin position="26"/>
        <end position="93"/>
    </location>
</feature>
<evidence type="ECO:0000256" key="3">
    <source>
        <dbReference type="ARBA" id="ARBA00023163"/>
    </source>
</evidence>
<dbReference type="InterPro" id="IPR036388">
    <property type="entry name" value="WH-like_DNA-bd_sf"/>
</dbReference>
<dbReference type="PROSITE" id="PS50949">
    <property type="entry name" value="HTH_GNTR"/>
    <property type="match status" value="1"/>
</dbReference>
<dbReference type="RefSeq" id="WP_394318947.1">
    <property type="nucleotide sequence ID" value="NZ_JBHMQU010000022.1"/>
</dbReference>
<dbReference type="InterPro" id="IPR008920">
    <property type="entry name" value="TF_FadR/GntR_C"/>
</dbReference>
<protein>
    <submittedName>
        <fullName evidence="6">GntR family transcriptional regulator</fullName>
    </submittedName>
</protein>
<keyword evidence="3" id="KW-0804">Transcription</keyword>
<evidence type="ECO:0000259" key="5">
    <source>
        <dbReference type="PROSITE" id="PS50949"/>
    </source>
</evidence>
<feature type="region of interest" description="Disordered" evidence="4">
    <location>
        <begin position="1"/>
        <end position="23"/>
    </location>
</feature>
<dbReference type="Proteomes" id="UP001589920">
    <property type="component" value="Unassembled WGS sequence"/>
</dbReference>
<evidence type="ECO:0000313" key="7">
    <source>
        <dbReference type="Proteomes" id="UP001589920"/>
    </source>
</evidence>
<name>A0ABV6T2U5_9RHOB</name>
<sequence>MSEASATPDSDGDGPGDHPGEGAEAATIPAAIADRLRREILTGTIPPGSPIKERDHAERLGISRTPLREAVRILAQEGLVTLRPLRSPLVTDMTRAEALDEVAVLRLLELHGGELACAHATEAEIAAIAALARTVEANHAEGDPLEVFDLDMKMHRAIVAAGHNAALSRSHEEYLARLWRIRYLSARRRSDAAQVLADHRGMVAALRARDAGAMQRHMASHLDNLSRNVARHFDELDAPPPG</sequence>
<dbReference type="Gene3D" id="1.10.10.10">
    <property type="entry name" value="Winged helix-like DNA-binding domain superfamily/Winged helix DNA-binding domain"/>
    <property type="match status" value="1"/>
</dbReference>
<evidence type="ECO:0000256" key="4">
    <source>
        <dbReference type="SAM" id="MobiDB-lite"/>
    </source>
</evidence>
<dbReference type="PANTHER" id="PTHR43537">
    <property type="entry name" value="TRANSCRIPTIONAL REGULATOR, GNTR FAMILY"/>
    <property type="match status" value="1"/>
</dbReference>